<evidence type="ECO:0000313" key="3">
    <source>
        <dbReference type="Proteomes" id="UP000009168"/>
    </source>
</evidence>
<dbReference type="InterPro" id="IPR009030">
    <property type="entry name" value="Growth_fac_rcpt_cys_sf"/>
</dbReference>
<feature type="domain" description="EGF-like" evidence="1">
    <location>
        <begin position="1230"/>
        <end position="1264"/>
    </location>
</feature>
<feature type="domain" description="EGF-like" evidence="1">
    <location>
        <begin position="1589"/>
        <end position="1621"/>
    </location>
</feature>
<dbReference type="SMART" id="SM00261">
    <property type="entry name" value="FU"/>
    <property type="match status" value="28"/>
</dbReference>
<dbReference type="SMART" id="SM00181">
    <property type="entry name" value="EGF"/>
    <property type="match status" value="20"/>
</dbReference>
<evidence type="ECO:0000313" key="2">
    <source>
        <dbReference type="EMBL" id="EWS76520.1"/>
    </source>
</evidence>
<feature type="domain" description="EGF-like" evidence="1">
    <location>
        <begin position="461"/>
        <end position="490"/>
    </location>
</feature>
<feature type="domain" description="EGF-like" evidence="1">
    <location>
        <begin position="491"/>
        <end position="521"/>
    </location>
</feature>
<dbReference type="RefSeq" id="XP_012650945.1">
    <property type="nucleotide sequence ID" value="XM_012795491.1"/>
</dbReference>
<dbReference type="PANTHER" id="PTHR15332">
    <property type="entry name" value="PROPROTEIN CONVERTASE SUBTILISIN_KEXIN TYPE 5-LIKE"/>
    <property type="match status" value="1"/>
</dbReference>
<dbReference type="Proteomes" id="UP000009168">
    <property type="component" value="Unassembled WGS sequence"/>
</dbReference>
<sequence>MIDRSNLNDSTIKINKINCEKVTNTEFQNYYFGMFQCNKSLNANPAQDIPIFSFTTAIPHYQRSIRADIIHMYSGDSKATVTIKPDDQAQTVVQVNTSNNNILLTRLQVDCTSDADESFNKDIDQFYRGSWTYLKSSSNTIKLAFDSSCPEDYKFSQFRVSGIQVNISPCHPTCQSCDGPLENNCLSCAISSGASGPVKGKCTCNDPTNVFQFGICLKTCDSSKFLFESNKICVLIPNCLQNVDSQCQKCKSGYYLADGQCFTDCPAGYQQMPNNNCLYKNANLIGKKYFSGLLGNDFSMISIANLGIVMSNYLQSNSQQSQFSRCNQINFLGGFFINQMNSTINFPETTNIYKQVSVSFKYIFVDYENSGNSGVFVEVIVGSQSVKNEIRTDTASSINICGLSKKDIVGFYSNNFLLPKSSNFIIKITNSNKSSDFSSSSSSRNAHTYFGIREINVFGFDCSVDFCLLCSGSSCSQCIDGYYLQSNSCQPCGALCATCSNSAECKSCKPNFVLNSLKQCVCNDGYYFSNNDCLQCTNNQCKACISSTPSTCTACYPGKVLSLNGQCLDKCPSAQYADANSACQNCQKANCYTCDPLQSSKCLSCKDPYFLINQNCESKCPEKYYENINTRQCLACYNPICKKCNPQPDNKCTECYSPQVLQNGKCQDTCDYGYYKDPLTQNCLICSGICKECKPDNPAYCLSCHAPLAVKDGVCSSSCGKGNYIDEDNNCQACLNNKCLSCDPIQTDKCLNCGEGYYLYNDDCVTDCPSLGFYKSESDRQCKNCPDSNCLSCDSNNPNICSKCKSPTGLLGSSCVLDCGDSKYINNLDQICTNCQDLNCKICDPNAPGNCLKCIPPFGLLGSACVLDCGDMYYFDQDLICQECSNKSCKTCSQADSQICLTCFSDKVFHDSTCKDQCPDNFYKSTSSNLCLKCPDENCQKCSADLPSNDCLSCIAPYVLQDSVCALKCKDGYYIDNLQICQKCNNSNCQHCDQSDSSICLSCEASKVLHQGDCIDNCPSGYYKNPVTGQCLLCISNNCDVCDSNFPNICLTCQSTFLMQDGQCVLACNDNYYVSGQQCLSCENKNCLTCDPNNSKNCLTCSEDKQNYLNDCVNKCKESEVYDNVKKDCIKCLNNCLSCEPSDPSICTACHPPNVLSNSQCKLECDEGMYIDNSQNKCVNCQNPLCSSCNPFKSNECYSCKKPKILLGVDCVDKCESNMYVDSTNNSCQICSNPQQNCQTCLESNPLFCISCEAPFALLGNDCVLDCGDGFSKNEVTNTCEQCINKDCKRCDPLNKNECTSCEPPLALLEISKQCLKNCPSGMYVDSVLNICKSCSNLSCKTCLESSSDKCLSCEIPLHLQNSQCQAQCYKGYFLDTSLNQCLPCSNPGNNCLTCDPLQPQKCNSCESPQALWQDNCVDKCENGYVIDTNNQICVKCLNSNCLTCSFPDTQKCLSCESQKILDKNDCLDRCLPGMYYDVTMNTCQTCQNNKCEYCDPSNSINCISCANPKIKKGYDCVDSCGENMYIDLLSNSCKSCSNKNNNCLTCSNPPNENICTSCSDPYALLNSDCVVDCGKGKVKNPVSKQCEDCQNKNCLTCSLGNKDICLTCPNNLYLLNGDCVTDCGDKMYEENNICMPCVEQSCKTCQPKSSTCTSCSAPKYLFQGQCLDDCGESWYKGQIDQNCYKCNNDKCKTCDARDSNNCLSCTYPKLLDEKNCVDYCGENKFFDTLTNSCQSCNKNCKKCKDNLLCIECQAGYFHYNETTCMLRYKLLRLLE</sequence>
<feature type="domain" description="EGF-like" evidence="1">
    <location>
        <begin position="1444"/>
        <end position="1485"/>
    </location>
</feature>
<organism evidence="2 3">
    <name type="scientific">Tetrahymena thermophila (strain SB210)</name>
    <dbReference type="NCBI Taxonomy" id="312017"/>
    <lineage>
        <taxon>Eukaryota</taxon>
        <taxon>Sar</taxon>
        <taxon>Alveolata</taxon>
        <taxon>Ciliophora</taxon>
        <taxon>Intramacronucleata</taxon>
        <taxon>Oligohymenophorea</taxon>
        <taxon>Hymenostomatida</taxon>
        <taxon>Tetrahymenina</taxon>
        <taxon>Tetrahymenidae</taxon>
        <taxon>Tetrahymena</taxon>
    </lineage>
</organism>
<feature type="domain" description="EGF-like" evidence="1">
    <location>
        <begin position="532"/>
        <end position="568"/>
    </location>
</feature>
<feature type="domain" description="EGF-like" evidence="1">
    <location>
        <begin position="1041"/>
        <end position="1080"/>
    </location>
</feature>
<dbReference type="Gene3D" id="2.10.220.10">
    <property type="entry name" value="Hormone Receptor, Insulin-like Growth Factor Receptor 1, Chain A, domain 2"/>
    <property type="match status" value="17"/>
</dbReference>
<protein>
    <submittedName>
        <fullName evidence="2">Zinc finger lsd1 subclass family protein</fullName>
    </submittedName>
</protein>
<dbReference type="EMBL" id="GG662853">
    <property type="protein sequence ID" value="EWS76520.1"/>
    <property type="molecule type" value="Genomic_DNA"/>
</dbReference>
<feature type="domain" description="EGF-like" evidence="1">
    <location>
        <begin position="834"/>
        <end position="866"/>
    </location>
</feature>
<reference evidence="3" key="1">
    <citation type="journal article" date="2006" name="PLoS Biol.">
        <title>Macronuclear genome sequence of the ciliate Tetrahymena thermophila, a model eukaryote.</title>
        <authorList>
            <person name="Eisen J.A."/>
            <person name="Coyne R.S."/>
            <person name="Wu M."/>
            <person name="Wu D."/>
            <person name="Thiagarajan M."/>
            <person name="Wortman J.R."/>
            <person name="Badger J.H."/>
            <person name="Ren Q."/>
            <person name="Amedeo P."/>
            <person name="Jones K.M."/>
            <person name="Tallon L.J."/>
            <person name="Delcher A.L."/>
            <person name="Salzberg S.L."/>
            <person name="Silva J.C."/>
            <person name="Haas B.J."/>
            <person name="Majoros W.H."/>
            <person name="Farzad M."/>
            <person name="Carlton J.M."/>
            <person name="Smith R.K. Jr."/>
            <person name="Garg J."/>
            <person name="Pearlman R.E."/>
            <person name="Karrer K.M."/>
            <person name="Sun L."/>
            <person name="Manning G."/>
            <person name="Elde N.C."/>
            <person name="Turkewitz A.P."/>
            <person name="Asai D.J."/>
            <person name="Wilkes D.E."/>
            <person name="Wang Y."/>
            <person name="Cai H."/>
            <person name="Collins K."/>
            <person name="Stewart B.A."/>
            <person name="Lee S.R."/>
            <person name="Wilamowska K."/>
            <person name="Weinberg Z."/>
            <person name="Ruzzo W.L."/>
            <person name="Wloga D."/>
            <person name="Gaertig J."/>
            <person name="Frankel J."/>
            <person name="Tsao C.-C."/>
            <person name="Gorovsky M.A."/>
            <person name="Keeling P.J."/>
            <person name="Waller R.F."/>
            <person name="Patron N.J."/>
            <person name="Cherry J.M."/>
            <person name="Stover N.A."/>
            <person name="Krieger C.J."/>
            <person name="del Toro C."/>
            <person name="Ryder H.F."/>
            <person name="Williamson S.C."/>
            <person name="Barbeau R.A."/>
            <person name="Hamilton E.P."/>
            <person name="Orias E."/>
        </authorList>
    </citation>
    <scope>NUCLEOTIDE SEQUENCE [LARGE SCALE GENOMIC DNA]</scope>
    <source>
        <strain evidence="3">SB210</strain>
    </source>
</reference>
<feature type="domain" description="EGF-like" evidence="1">
    <location>
        <begin position="1138"/>
        <end position="1179"/>
    </location>
</feature>
<feature type="domain" description="EGF-like" evidence="1">
    <location>
        <begin position="1536"/>
        <end position="1571"/>
    </location>
</feature>
<dbReference type="InterPro" id="IPR000742">
    <property type="entry name" value="EGF"/>
</dbReference>
<dbReference type="SMART" id="SM01411">
    <property type="entry name" value="Ephrin_rec_like"/>
    <property type="match status" value="5"/>
</dbReference>
<feature type="domain" description="EGF-like" evidence="1">
    <location>
        <begin position="1733"/>
        <end position="1766"/>
    </location>
</feature>
<dbReference type="GeneID" id="24437023"/>
<accession>W7XAW0</accession>
<feature type="domain" description="EGF-like" evidence="1">
    <location>
        <begin position="991"/>
        <end position="1032"/>
    </location>
</feature>
<dbReference type="InterPro" id="IPR006212">
    <property type="entry name" value="Furin_repeat"/>
</dbReference>
<proteinExistence type="predicted"/>
<feature type="domain" description="EGF-like" evidence="1">
    <location>
        <begin position="941"/>
        <end position="982"/>
    </location>
</feature>
<dbReference type="InParanoid" id="W7XAW0"/>
<feature type="domain" description="EGF-like" evidence="1">
    <location>
        <begin position="685"/>
        <end position="716"/>
    </location>
</feature>
<dbReference type="CDD" id="cd00064">
    <property type="entry name" value="FU"/>
    <property type="match status" value="3"/>
</dbReference>
<feature type="domain" description="EGF-like" evidence="1">
    <location>
        <begin position="718"/>
        <end position="765"/>
    </location>
</feature>
<dbReference type="SUPFAM" id="SSF57184">
    <property type="entry name" value="Growth factor receptor domain"/>
    <property type="match status" value="11"/>
</dbReference>
<keyword evidence="3" id="KW-1185">Reference proteome</keyword>
<name>W7XAW0_TETTS</name>
<feature type="domain" description="EGF-like" evidence="1">
    <location>
        <begin position="1334"/>
        <end position="1366"/>
    </location>
</feature>
<feature type="domain" description="EGF-like" evidence="1">
    <location>
        <begin position="1180"/>
        <end position="1212"/>
    </location>
</feature>
<gene>
    <name evidence="2" type="ORF">TTHERM_000053939</name>
</gene>
<dbReference type="KEGG" id="tet:TTHERM_000053939"/>
<feature type="domain" description="EGF-like" evidence="1">
    <location>
        <begin position="1637"/>
        <end position="1668"/>
    </location>
</feature>
<feature type="domain" description="EGF-like" evidence="1">
    <location>
        <begin position="585"/>
        <end position="617"/>
    </location>
</feature>
<dbReference type="PANTHER" id="PTHR15332:SF175">
    <property type="entry name" value="PROPROTEIN CONVERTASE SUBTILISIN_KEXIN TYPE 5-LIKE"/>
    <property type="match status" value="1"/>
</dbReference>
<evidence type="ECO:0000259" key="1">
    <source>
        <dbReference type="SMART" id="SM00181"/>
    </source>
</evidence>
<dbReference type="OrthoDB" id="10035969at2759"/>
<feature type="domain" description="EGF-like" evidence="1">
    <location>
        <begin position="238"/>
        <end position="278"/>
    </location>
</feature>